<dbReference type="GO" id="GO:0016740">
    <property type="term" value="F:transferase activity"/>
    <property type="evidence" value="ECO:0007669"/>
    <property type="project" value="UniProtKB-KW"/>
</dbReference>
<keyword evidence="1" id="KW-0808">Transferase</keyword>
<evidence type="ECO:0000313" key="1">
    <source>
        <dbReference type="EMBL" id="GGD24083.1"/>
    </source>
</evidence>
<gene>
    <name evidence="1" type="ORF">GCM10011335_28780</name>
</gene>
<keyword evidence="2" id="KW-1185">Reference proteome</keyword>
<dbReference type="RefSeq" id="WP_188851802.1">
    <property type="nucleotide sequence ID" value="NZ_BMJJ01000006.1"/>
</dbReference>
<reference evidence="1" key="2">
    <citation type="submission" date="2020-09" db="EMBL/GenBank/DDBJ databases">
        <authorList>
            <person name="Sun Q."/>
            <person name="Zhou Y."/>
        </authorList>
    </citation>
    <scope>NUCLEOTIDE SEQUENCE</scope>
    <source>
        <strain evidence="1">CGMCC 1.15493</strain>
    </source>
</reference>
<name>A0A917DAT6_9HYPH</name>
<evidence type="ECO:0000313" key="2">
    <source>
        <dbReference type="Proteomes" id="UP000613160"/>
    </source>
</evidence>
<organism evidence="1 2">
    <name type="scientific">Aureimonas glaciei</name>
    <dbReference type="NCBI Taxonomy" id="1776957"/>
    <lineage>
        <taxon>Bacteria</taxon>
        <taxon>Pseudomonadati</taxon>
        <taxon>Pseudomonadota</taxon>
        <taxon>Alphaproteobacteria</taxon>
        <taxon>Hyphomicrobiales</taxon>
        <taxon>Aurantimonadaceae</taxon>
        <taxon>Aureimonas</taxon>
    </lineage>
</organism>
<protein>
    <submittedName>
        <fullName evidence="1">Glycosyl transferase family 1</fullName>
    </submittedName>
</protein>
<comment type="caution">
    <text evidence="1">The sequence shown here is derived from an EMBL/GenBank/DDBJ whole genome shotgun (WGS) entry which is preliminary data.</text>
</comment>
<dbReference type="AlphaFoldDB" id="A0A917DAT6"/>
<reference evidence="1" key="1">
    <citation type="journal article" date="2014" name="Int. J. Syst. Evol. Microbiol.">
        <title>Complete genome sequence of Corynebacterium casei LMG S-19264T (=DSM 44701T), isolated from a smear-ripened cheese.</title>
        <authorList>
            <consortium name="US DOE Joint Genome Institute (JGI-PGF)"/>
            <person name="Walter F."/>
            <person name="Albersmeier A."/>
            <person name="Kalinowski J."/>
            <person name="Ruckert C."/>
        </authorList>
    </citation>
    <scope>NUCLEOTIDE SEQUENCE</scope>
    <source>
        <strain evidence="1">CGMCC 1.15493</strain>
    </source>
</reference>
<proteinExistence type="predicted"/>
<sequence>MLHILYLVHDLSDPAVRRRMMMLAAGGVRVTLAGFRRTEIPADSVAGVVPIDLGMTADGKFLARAATLAAAAVRLRSKLGRMDAPDLIIGRNLEMLALASRAQALFGGAAPIVYECLDIHRLLLRGDALGRGMRAAERALARKAGLLITSSPAFVRQYFTPRGQFDGPVMLLENKVLALGTLPAAPKTERVLSTPIRIGWFGALRCRRSLALLSAFARRQEGRFEVVLRGRPAHTEFVDFEKDVAAAPHLSFEGPYRNPEDLAAIYGDVHFTWAIDFFEAGQNSDWLLPNRLYEGCRHGVVPIAMAGTETARFLSVRGIGLILPQPTPEALEGLLAPIDGPAYAAARTAVAAEPDRAWIADEADCRALVERLQALVHRAPALPALEIAA</sequence>
<dbReference type="SUPFAM" id="SSF53756">
    <property type="entry name" value="UDP-Glycosyltransferase/glycogen phosphorylase"/>
    <property type="match status" value="1"/>
</dbReference>
<accession>A0A917DAT6</accession>
<dbReference type="EMBL" id="BMJJ01000006">
    <property type="protein sequence ID" value="GGD24083.1"/>
    <property type="molecule type" value="Genomic_DNA"/>
</dbReference>
<dbReference type="Proteomes" id="UP000613160">
    <property type="component" value="Unassembled WGS sequence"/>
</dbReference>